<accession>A0A133XGP1</accession>
<sequence>MVEQPPVIPQSCVLFATADWDEPYWTNKQHCAQSLAELGTRVLYVESVGLRSPKAGSAKDWGRLSNRLRKGLLSLLLGARERSPGIFVLSPLLIPAGHRHPATRALNRWLLRAAIARSTWQRDFSRPLIWTYHPFMLDVIDGMETGPVLYHCVDDLAAVPGVDAATFRAAEARLLQHANVVFATAPALAEHCKKHNPNSHFLPNVVDAEHFGKALEPGPVPADLAHIPEPRLCYHGVLSDFKIDFQLLLDAARLKPEWSWVLIGEEREGQSSSRLAELAKLPNVHFLGYKPYSVLPDYLRGMRVGLLPSLINDYTRGMFPMKYFEYIAAGLPVVSTPLDFTRTHNAGLESGATPENFVAAIHRQLGSGRFSMFQVSELVGSNTWQGRTIKMLSDLGYAE</sequence>
<proteinExistence type="predicted"/>
<dbReference type="Pfam" id="PF13692">
    <property type="entry name" value="Glyco_trans_1_4"/>
    <property type="match status" value="1"/>
</dbReference>
<evidence type="ECO:0000313" key="2">
    <source>
        <dbReference type="Proteomes" id="UP000070186"/>
    </source>
</evidence>
<organism evidence="1 2">
    <name type="scientific">Dechloromonas denitrificans</name>
    <dbReference type="NCBI Taxonomy" id="281362"/>
    <lineage>
        <taxon>Bacteria</taxon>
        <taxon>Pseudomonadati</taxon>
        <taxon>Pseudomonadota</taxon>
        <taxon>Betaproteobacteria</taxon>
        <taxon>Rhodocyclales</taxon>
        <taxon>Azonexaceae</taxon>
        <taxon>Dechloromonas</taxon>
    </lineage>
</organism>
<keyword evidence="2" id="KW-1185">Reference proteome</keyword>
<protein>
    <submittedName>
        <fullName evidence="1">Glycosyl transferase family 1</fullName>
    </submittedName>
</protein>
<dbReference type="Gene3D" id="3.40.50.11010">
    <property type="match status" value="1"/>
</dbReference>
<dbReference type="GO" id="GO:0016740">
    <property type="term" value="F:transferase activity"/>
    <property type="evidence" value="ECO:0007669"/>
    <property type="project" value="UniProtKB-KW"/>
</dbReference>
<evidence type="ECO:0000313" key="1">
    <source>
        <dbReference type="EMBL" id="KXB30122.1"/>
    </source>
</evidence>
<dbReference type="STRING" id="281362.AT959_12160"/>
<name>A0A133XGP1_9RHOO</name>
<keyword evidence="1" id="KW-0808">Transferase</keyword>
<dbReference type="Gene3D" id="3.40.50.2000">
    <property type="entry name" value="Glycogen Phosphorylase B"/>
    <property type="match status" value="1"/>
</dbReference>
<dbReference type="EMBL" id="LODL01000021">
    <property type="protein sequence ID" value="KXB30122.1"/>
    <property type="molecule type" value="Genomic_DNA"/>
</dbReference>
<reference evidence="1 2" key="1">
    <citation type="submission" date="2015-12" db="EMBL/GenBank/DDBJ databases">
        <title>Nitrous oxide reduction kinetics distinguish bacteria harboring typical versus atypical NosZ.</title>
        <authorList>
            <person name="Yoon S."/>
            <person name="Nissen S."/>
            <person name="Park D."/>
            <person name="Sanford R.A."/>
            <person name="Loeffler F.E."/>
        </authorList>
    </citation>
    <scope>NUCLEOTIDE SEQUENCE [LARGE SCALE GENOMIC DNA]</scope>
    <source>
        <strain evidence="1 2">ATCC BAA-841</strain>
    </source>
</reference>
<dbReference type="PANTHER" id="PTHR12526:SF630">
    <property type="entry name" value="GLYCOSYLTRANSFERASE"/>
    <property type="match status" value="1"/>
</dbReference>
<dbReference type="Proteomes" id="UP000070186">
    <property type="component" value="Unassembled WGS sequence"/>
</dbReference>
<dbReference type="AlphaFoldDB" id="A0A133XGP1"/>
<gene>
    <name evidence="1" type="ORF">AT959_12160</name>
</gene>
<comment type="caution">
    <text evidence="1">The sequence shown here is derived from an EMBL/GenBank/DDBJ whole genome shotgun (WGS) entry which is preliminary data.</text>
</comment>
<dbReference type="PANTHER" id="PTHR12526">
    <property type="entry name" value="GLYCOSYLTRANSFERASE"/>
    <property type="match status" value="1"/>
</dbReference>
<dbReference type="SUPFAM" id="SSF53756">
    <property type="entry name" value="UDP-Glycosyltransferase/glycogen phosphorylase"/>
    <property type="match status" value="1"/>
</dbReference>